<dbReference type="GO" id="GO:0008194">
    <property type="term" value="F:UDP-glycosyltransferase activity"/>
    <property type="evidence" value="ECO:0007669"/>
    <property type="project" value="InterPro"/>
</dbReference>
<evidence type="ECO:0000313" key="5">
    <source>
        <dbReference type="Proteomes" id="UP001064782"/>
    </source>
</evidence>
<accession>A0A9P3UVM6</accession>
<dbReference type="Pfam" id="PF06722">
    <property type="entry name" value="EryCIII-like_C"/>
    <property type="match status" value="1"/>
</dbReference>
<dbReference type="InterPro" id="IPR050426">
    <property type="entry name" value="Glycosyltransferase_28"/>
</dbReference>
<dbReference type="PANTHER" id="PTHR48050">
    <property type="entry name" value="STEROL 3-BETA-GLUCOSYLTRANSFERASE"/>
    <property type="match status" value="1"/>
</dbReference>
<dbReference type="Proteomes" id="UP001165663">
    <property type="component" value="Unassembled WGS sequence"/>
</dbReference>
<dbReference type="GO" id="GO:0033072">
    <property type="term" value="P:vancomycin biosynthetic process"/>
    <property type="evidence" value="ECO:0007669"/>
    <property type="project" value="UniProtKB-ARBA"/>
</dbReference>
<sequence>MATDRGALSPAARRLKVAVVAYGSRGDVEPCVAVARELQRRGHEVRIALPPNMIELATATDLTAVDYGPDSRAHLDSAAELVRDCGLSNPVAALPRIIERINAVTAAKTATLKSVAQGADLIVAGFNEQGLAGIVAEYYGVPLAAVHYFPTKVFSSWGLVATMSKQAEATQRQALGLSADSGAAREILEIQAYDELCLPGPAAEWVAPGRRPFVGALTLALPTDTDDEVMSWIDAGPAPIYFGFGSTSVEPDTLTWITAAAGRLGGRALVCSGPNDLNPTPDSERVRMVRTVNHAAVLPLCRAAVHHGGAGTTAACLRAGIPMLILWSWLDQPLWAAGIQSLKVGTAQPYSASALDSIVANLSEILSPQYSATARAVAGQMTDAAQSIAAAADLLETEAEL</sequence>
<reference evidence="4" key="1">
    <citation type="submission" date="2022-08" db="EMBL/GenBank/DDBJ databases">
        <title>Mycobacterium kiyosense sp. nov., scotochromogenic slow-glowing species isolated from respiratory specimens.</title>
        <authorList>
            <person name="Fukano H."/>
            <person name="Kazumi Y."/>
            <person name="Sakagami N."/>
            <person name="Ato M."/>
            <person name="Mitarai S."/>
            <person name="Hoshino Y."/>
        </authorList>
    </citation>
    <scope>NUCLEOTIDE SEQUENCE</scope>
    <source>
        <strain evidence="4">1413</strain>
        <strain evidence="3">SRL2020-028</strain>
    </source>
</reference>
<dbReference type="Proteomes" id="UP001064782">
    <property type="component" value="Unassembled WGS sequence"/>
</dbReference>
<dbReference type="EMBL" id="BRZI01000001">
    <property type="protein sequence ID" value="GLD28171.1"/>
    <property type="molecule type" value="Genomic_DNA"/>
</dbReference>
<dbReference type="AlphaFoldDB" id="A0A9P3UVM6"/>
<dbReference type="CDD" id="cd03784">
    <property type="entry name" value="GT1_Gtf-like"/>
    <property type="match status" value="1"/>
</dbReference>
<evidence type="ECO:0000313" key="4">
    <source>
        <dbReference type="EMBL" id="GLD28171.1"/>
    </source>
</evidence>
<keyword evidence="5" id="KW-1185">Reference proteome</keyword>
<evidence type="ECO:0000313" key="3">
    <source>
        <dbReference type="EMBL" id="GLB81232.1"/>
    </source>
</evidence>
<dbReference type="FunFam" id="3.40.50.2000:FF:000009">
    <property type="entry name" value="Sterol 3-beta-glucosyltransferase UGT80A2"/>
    <property type="match status" value="1"/>
</dbReference>
<organism evidence="4 5">
    <name type="scientific">Mycobacterium kiyosense</name>
    <dbReference type="NCBI Taxonomy" id="2871094"/>
    <lineage>
        <taxon>Bacteria</taxon>
        <taxon>Bacillati</taxon>
        <taxon>Actinomycetota</taxon>
        <taxon>Actinomycetes</taxon>
        <taxon>Mycobacteriales</taxon>
        <taxon>Mycobacteriaceae</taxon>
        <taxon>Mycobacterium</taxon>
    </lineage>
</organism>
<dbReference type="PANTHER" id="PTHR48050:SF13">
    <property type="entry name" value="STEROL 3-BETA-GLUCOSYLTRANSFERASE UGT80A2"/>
    <property type="match status" value="1"/>
</dbReference>
<protein>
    <submittedName>
        <fullName evidence="4">Glycosyltransferase</fullName>
    </submittedName>
</protein>
<dbReference type="Gene3D" id="3.40.50.2000">
    <property type="entry name" value="Glycogen Phosphorylase B"/>
    <property type="match status" value="2"/>
</dbReference>
<gene>
    <name evidence="4" type="ORF">Mkiyose1413_00540</name>
    <name evidence="3" type="ORF">SRL2020028_04880</name>
</gene>
<dbReference type="InterPro" id="IPR010610">
    <property type="entry name" value="EryCIII-like_C"/>
</dbReference>
<dbReference type="GeneID" id="83627518"/>
<dbReference type="SUPFAM" id="SSF53756">
    <property type="entry name" value="UDP-Glycosyltransferase/glycogen phosphorylase"/>
    <property type="match status" value="1"/>
</dbReference>
<dbReference type="GO" id="GO:0005975">
    <property type="term" value="P:carbohydrate metabolic process"/>
    <property type="evidence" value="ECO:0007669"/>
    <property type="project" value="InterPro"/>
</dbReference>
<dbReference type="InterPro" id="IPR002213">
    <property type="entry name" value="UDP_glucos_trans"/>
</dbReference>
<feature type="domain" description="Erythromycin biosynthesis protein CIII-like C-terminal" evidence="2">
    <location>
        <begin position="284"/>
        <end position="382"/>
    </location>
</feature>
<name>A0A9P3UVM6_9MYCO</name>
<dbReference type="RefSeq" id="WP_236975003.1">
    <property type="nucleotide sequence ID" value="NZ_BRXE01000002.1"/>
</dbReference>
<proteinExistence type="predicted"/>
<evidence type="ECO:0000259" key="1">
    <source>
        <dbReference type="Pfam" id="PF03033"/>
    </source>
</evidence>
<evidence type="ECO:0000259" key="2">
    <source>
        <dbReference type="Pfam" id="PF06722"/>
    </source>
</evidence>
<dbReference type="Pfam" id="PF03033">
    <property type="entry name" value="Glyco_transf_28"/>
    <property type="match status" value="1"/>
</dbReference>
<comment type="caution">
    <text evidence="4">The sequence shown here is derived from an EMBL/GenBank/DDBJ whole genome shotgun (WGS) entry which is preliminary data.</text>
</comment>
<dbReference type="EMBL" id="BRXE01000002">
    <property type="protein sequence ID" value="GLB81232.1"/>
    <property type="molecule type" value="Genomic_DNA"/>
</dbReference>
<dbReference type="GO" id="GO:0016758">
    <property type="term" value="F:hexosyltransferase activity"/>
    <property type="evidence" value="ECO:0007669"/>
    <property type="project" value="InterPro"/>
</dbReference>
<feature type="domain" description="Glycosyltransferase family 28 N-terminal" evidence="1">
    <location>
        <begin position="17"/>
        <end position="56"/>
    </location>
</feature>
<dbReference type="InterPro" id="IPR004276">
    <property type="entry name" value="GlycoTrans_28_N"/>
</dbReference>